<keyword evidence="2" id="KW-1185">Reference proteome</keyword>
<name>A0ABW0M5U3_9BACL</name>
<organism evidence="1 2">
    <name type="scientific">Cohnella suwonensis</name>
    <dbReference type="NCBI Taxonomy" id="696072"/>
    <lineage>
        <taxon>Bacteria</taxon>
        <taxon>Bacillati</taxon>
        <taxon>Bacillota</taxon>
        <taxon>Bacilli</taxon>
        <taxon>Bacillales</taxon>
        <taxon>Paenibacillaceae</taxon>
        <taxon>Cohnella</taxon>
    </lineage>
</organism>
<reference evidence="2" key="1">
    <citation type="journal article" date="2019" name="Int. J. Syst. Evol. Microbiol.">
        <title>The Global Catalogue of Microorganisms (GCM) 10K type strain sequencing project: providing services to taxonomists for standard genome sequencing and annotation.</title>
        <authorList>
            <consortium name="The Broad Institute Genomics Platform"/>
            <consortium name="The Broad Institute Genome Sequencing Center for Infectious Disease"/>
            <person name="Wu L."/>
            <person name="Ma J."/>
        </authorList>
    </citation>
    <scope>NUCLEOTIDE SEQUENCE [LARGE SCALE GENOMIC DNA]</scope>
    <source>
        <strain evidence="2">CCUG 57113</strain>
    </source>
</reference>
<gene>
    <name evidence="1" type="ORF">ACFPPD_26865</name>
</gene>
<comment type="caution">
    <text evidence="1">The sequence shown here is derived from an EMBL/GenBank/DDBJ whole genome shotgun (WGS) entry which is preliminary data.</text>
</comment>
<dbReference type="EMBL" id="JBHSMH010000120">
    <property type="protein sequence ID" value="MFC5472311.1"/>
    <property type="molecule type" value="Genomic_DNA"/>
</dbReference>
<accession>A0ABW0M5U3</accession>
<proteinExistence type="predicted"/>
<protein>
    <submittedName>
        <fullName evidence="1">Uncharacterized protein</fullName>
    </submittedName>
</protein>
<evidence type="ECO:0000313" key="1">
    <source>
        <dbReference type="EMBL" id="MFC5472311.1"/>
    </source>
</evidence>
<evidence type="ECO:0000313" key="2">
    <source>
        <dbReference type="Proteomes" id="UP001596105"/>
    </source>
</evidence>
<sequence>MAKKNFGPRYVEDITYIELENEDNGKLIFHVFNPGTGGTDTIDWITVDLESGTATAMFNTEPYIEIEEQN</sequence>
<dbReference type="Proteomes" id="UP001596105">
    <property type="component" value="Unassembled WGS sequence"/>
</dbReference>
<dbReference type="RefSeq" id="WP_209749772.1">
    <property type="nucleotide sequence ID" value="NZ_JBHSMH010000120.1"/>
</dbReference>